<gene>
    <name evidence="1" type="ORF">SAMN05421799_10764</name>
</gene>
<reference evidence="2" key="1">
    <citation type="submission" date="2017-01" db="EMBL/GenBank/DDBJ databases">
        <authorList>
            <person name="Varghese N."/>
            <person name="Submissions S."/>
        </authorList>
    </citation>
    <scope>NUCLEOTIDE SEQUENCE [LARGE SCALE GENOMIC DNA]</scope>
    <source>
        <strain evidence="2">DSM 16176</strain>
    </source>
</reference>
<organism evidence="1 2">
    <name type="scientific">Alicyclobacillus vulcanalis</name>
    <dbReference type="NCBI Taxonomy" id="252246"/>
    <lineage>
        <taxon>Bacteria</taxon>
        <taxon>Bacillati</taxon>
        <taxon>Bacillota</taxon>
        <taxon>Bacilli</taxon>
        <taxon>Bacillales</taxon>
        <taxon>Alicyclobacillaceae</taxon>
        <taxon>Alicyclobacillus</taxon>
    </lineage>
</organism>
<evidence type="ECO:0000313" key="2">
    <source>
        <dbReference type="Proteomes" id="UP000186156"/>
    </source>
</evidence>
<dbReference type="AlphaFoldDB" id="A0A1N7N4I6"/>
<keyword evidence="2" id="KW-1185">Reference proteome</keyword>
<protein>
    <submittedName>
        <fullName evidence="1">Uncharacterized protein</fullName>
    </submittedName>
</protein>
<dbReference type="Proteomes" id="UP000186156">
    <property type="component" value="Unassembled WGS sequence"/>
</dbReference>
<dbReference type="EMBL" id="FTOO01000007">
    <property type="protein sequence ID" value="SIS93240.1"/>
    <property type="molecule type" value="Genomic_DNA"/>
</dbReference>
<name>A0A1N7N4I6_9BACL</name>
<proteinExistence type="predicted"/>
<evidence type="ECO:0000313" key="1">
    <source>
        <dbReference type="EMBL" id="SIS93240.1"/>
    </source>
</evidence>
<sequence length="56" mass="6401">MTHALRAVRPRDTSAPLLRRSAPLRRRNAFLCHPNHKARGLRDTRAFLIEVALKTA</sequence>
<accession>A0A1N7N4I6</accession>